<evidence type="ECO:0000256" key="1">
    <source>
        <dbReference type="SAM" id="MobiDB-lite"/>
    </source>
</evidence>
<evidence type="ECO:0000313" key="2">
    <source>
        <dbReference type="EMBL" id="NEX61734.1"/>
    </source>
</evidence>
<accession>A0A6B3SLL8</accession>
<evidence type="ECO:0000313" key="3">
    <source>
        <dbReference type="Proteomes" id="UP000482155"/>
    </source>
</evidence>
<name>A0A6B3SLL8_9BURK</name>
<sequence>MGFRTIDGKQAGNNGEKAGRNTKAGVEAGLTGILVDGTGIEPVTPAV</sequence>
<comment type="caution">
    <text evidence="2">The sequence shown here is derived from an EMBL/GenBank/DDBJ whole genome shotgun (WGS) entry which is preliminary data.</text>
</comment>
<dbReference type="RefSeq" id="WP_163963221.1">
    <property type="nucleotide sequence ID" value="NZ_JAAIVB010000037.1"/>
</dbReference>
<dbReference type="Proteomes" id="UP000482155">
    <property type="component" value="Unassembled WGS sequence"/>
</dbReference>
<protein>
    <submittedName>
        <fullName evidence="2">Uncharacterized protein</fullName>
    </submittedName>
</protein>
<feature type="region of interest" description="Disordered" evidence="1">
    <location>
        <begin position="1"/>
        <end position="23"/>
    </location>
</feature>
<reference evidence="2 3" key="1">
    <citation type="submission" date="2020-02" db="EMBL/GenBank/DDBJ databases">
        <authorList>
            <person name="Kim M.K."/>
        </authorList>
    </citation>
    <scope>NUCLEOTIDE SEQUENCE [LARGE SCALE GENOMIC DNA]</scope>
    <source>
        <strain evidence="2 3">17J57-3</strain>
    </source>
</reference>
<dbReference type="AlphaFoldDB" id="A0A6B3SLL8"/>
<gene>
    <name evidence="2" type="ORF">G3574_11645</name>
</gene>
<keyword evidence="3" id="KW-1185">Reference proteome</keyword>
<organism evidence="2 3">
    <name type="scientific">Noviherbaspirillum galbum</name>
    <dbReference type="NCBI Taxonomy" id="2709383"/>
    <lineage>
        <taxon>Bacteria</taxon>
        <taxon>Pseudomonadati</taxon>
        <taxon>Pseudomonadota</taxon>
        <taxon>Betaproteobacteria</taxon>
        <taxon>Burkholderiales</taxon>
        <taxon>Oxalobacteraceae</taxon>
        <taxon>Noviherbaspirillum</taxon>
    </lineage>
</organism>
<proteinExistence type="predicted"/>
<dbReference type="EMBL" id="JAAIVB010000037">
    <property type="protein sequence ID" value="NEX61734.1"/>
    <property type="molecule type" value="Genomic_DNA"/>
</dbReference>